<dbReference type="EMBL" id="BJON01000022">
    <property type="protein sequence ID" value="GED71723.1"/>
    <property type="molecule type" value="Genomic_DNA"/>
</dbReference>
<organism evidence="1 2">
    <name type="scientific">Brevibacillus reuszeri</name>
    <dbReference type="NCBI Taxonomy" id="54915"/>
    <lineage>
        <taxon>Bacteria</taxon>
        <taxon>Bacillati</taxon>
        <taxon>Bacillota</taxon>
        <taxon>Bacilli</taxon>
        <taxon>Bacillales</taxon>
        <taxon>Paenibacillaceae</taxon>
        <taxon>Brevibacillus</taxon>
    </lineage>
</organism>
<name>A0ABQ0TUU4_9BACL</name>
<reference evidence="1 2" key="1">
    <citation type="submission" date="2019-06" db="EMBL/GenBank/DDBJ databases">
        <title>Whole genome shotgun sequence of Brevibacillus reuszeri NBRC 15719.</title>
        <authorList>
            <person name="Hosoyama A."/>
            <person name="Uohara A."/>
            <person name="Ohji S."/>
            <person name="Ichikawa N."/>
        </authorList>
    </citation>
    <scope>NUCLEOTIDE SEQUENCE [LARGE SCALE GENOMIC DNA]</scope>
    <source>
        <strain evidence="1 2">NBRC 15719</strain>
    </source>
</reference>
<comment type="caution">
    <text evidence="1">The sequence shown here is derived from an EMBL/GenBank/DDBJ whole genome shotgun (WGS) entry which is preliminary data.</text>
</comment>
<evidence type="ECO:0000313" key="1">
    <source>
        <dbReference type="EMBL" id="GED71723.1"/>
    </source>
</evidence>
<dbReference type="Proteomes" id="UP000319578">
    <property type="component" value="Unassembled WGS sequence"/>
</dbReference>
<sequence>MPFLTKIREDSSVVVIKLDGERSEDIYILLISGEKVDSNGLIRIDTSDLESGLSFICVKYATKVWGIEL</sequence>
<proteinExistence type="predicted"/>
<protein>
    <submittedName>
        <fullName evidence="1">Uncharacterized protein</fullName>
    </submittedName>
</protein>
<accession>A0ABQ0TUU4</accession>
<gene>
    <name evidence="1" type="ORF">BRE01_54250</name>
</gene>
<evidence type="ECO:0000313" key="2">
    <source>
        <dbReference type="Proteomes" id="UP000319578"/>
    </source>
</evidence>
<keyword evidence="2" id="KW-1185">Reference proteome</keyword>